<evidence type="ECO:0000313" key="3">
    <source>
        <dbReference type="Proteomes" id="UP000829720"/>
    </source>
</evidence>
<name>A0A8T3DVT2_9TELE</name>
<dbReference type="Proteomes" id="UP000829720">
    <property type="component" value="Unassembled WGS sequence"/>
</dbReference>
<feature type="domain" description="PRELI/MSF1" evidence="1">
    <location>
        <begin position="1"/>
        <end position="174"/>
    </location>
</feature>
<sequence>MVITVEIRKMYRYPFQHVVDMHLNKYPNPLEENVRDIKTVEEKKDITGIIYRRRIATCNNVLPGILRKVHLVNVDDVYLEEESWLDRKQKTMNIRSRCLTWTQLATLQEVSTFRESTANPNWTEFWQTGSVTVTGIGRLNRLFELFAHSFFSRAVRKSVNVMDTILEQRYGCPCS</sequence>
<organism evidence="2 3">
    <name type="scientific">Albula goreensis</name>
    <dbReference type="NCBI Taxonomy" id="1534307"/>
    <lineage>
        <taxon>Eukaryota</taxon>
        <taxon>Metazoa</taxon>
        <taxon>Chordata</taxon>
        <taxon>Craniata</taxon>
        <taxon>Vertebrata</taxon>
        <taxon>Euteleostomi</taxon>
        <taxon>Actinopterygii</taxon>
        <taxon>Neopterygii</taxon>
        <taxon>Teleostei</taxon>
        <taxon>Albuliformes</taxon>
        <taxon>Albulidae</taxon>
        <taxon>Albula</taxon>
    </lineage>
</organism>
<evidence type="ECO:0000259" key="1">
    <source>
        <dbReference type="PROSITE" id="PS50904"/>
    </source>
</evidence>
<dbReference type="EMBL" id="JAERUA010000006">
    <property type="protein sequence ID" value="KAI1898365.1"/>
    <property type="molecule type" value="Genomic_DNA"/>
</dbReference>
<dbReference type="PROSITE" id="PS50904">
    <property type="entry name" value="PRELI_MSF1"/>
    <property type="match status" value="1"/>
</dbReference>
<protein>
    <recommendedName>
        <fullName evidence="1">PRELI/MSF1 domain-containing protein</fullName>
    </recommendedName>
</protein>
<gene>
    <name evidence="2" type="ORF">AGOR_G00071570</name>
</gene>
<dbReference type="Pfam" id="PF04707">
    <property type="entry name" value="PRELI"/>
    <property type="match status" value="1"/>
</dbReference>
<dbReference type="PANTHER" id="PTHR11158">
    <property type="entry name" value="MSF1/PX19 RELATED"/>
    <property type="match status" value="1"/>
</dbReference>
<dbReference type="OrthoDB" id="407630at2759"/>
<dbReference type="AlphaFoldDB" id="A0A8T3DVT2"/>
<proteinExistence type="predicted"/>
<keyword evidence="3" id="KW-1185">Reference proteome</keyword>
<dbReference type="InterPro" id="IPR006797">
    <property type="entry name" value="PRELI/MSF1_dom"/>
</dbReference>
<comment type="caution">
    <text evidence="2">The sequence shown here is derived from an EMBL/GenBank/DDBJ whole genome shotgun (WGS) entry which is preliminary data.</text>
</comment>
<dbReference type="GO" id="GO:0005758">
    <property type="term" value="C:mitochondrial intermembrane space"/>
    <property type="evidence" value="ECO:0007669"/>
    <property type="project" value="InterPro"/>
</dbReference>
<reference evidence="2" key="1">
    <citation type="submission" date="2021-01" db="EMBL/GenBank/DDBJ databases">
        <authorList>
            <person name="Zahm M."/>
            <person name="Roques C."/>
            <person name="Cabau C."/>
            <person name="Klopp C."/>
            <person name="Donnadieu C."/>
            <person name="Jouanno E."/>
            <person name="Lampietro C."/>
            <person name="Louis A."/>
            <person name="Herpin A."/>
            <person name="Echchiki A."/>
            <person name="Berthelot C."/>
            <person name="Parey E."/>
            <person name="Roest-Crollius H."/>
            <person name="Braasch I."/>
            <person name="Postlethwait J."/>
            <person name="Bobe J."/>
            <person name="Montfort J."/>
            <person name="Bouchez O."/>
            <person name="Begum T."/>
            <person name="Mejri S."/>
            <person name="Adams A."/>
            <person name="Chen W.-J."/>
            <person name="Guiguen Y."/>
        </authorList>
    </citation>
    <scope>NUCLEOTIDE SEQUENCE</scope>
    <source>
        <tissue evidence="2">Blood</tissue>
    </source>
</reference>
<accession>A0A8T3DVT2</accession>
<evidence type="ECO:0000313" key="2">
    <source>
        <dbReference type="EMBL" id="KAI1898365.1"/>
    </source>
</evidence>
<dbReference type="InterPro" id="IPR037365">
    <property type="entry name" value="Slowmo/Ups"/>
</dbReference>